<keyword evidence="1" id="KW-0812">Transmembrane</keyword>
<comment type="caution">
    <text evidence="2">The sequence shown here is derived from an EMBL/GenBank/DDBJ whole genome shotgun (WGS) entry which is preliminary data.</text>
</comment>
<gene>
    <name evidence="2" type="ORF">ACFYKT_12455</name>
</gene>
<evidence type="ECO:0000313" key="2">
    <source>
        <dbReference type="EMBL" id="MFE8697147.1"/>
    </source>
</evidence>
<feature type="transmembrane region" description="Helical" evidence="1">
    <location>
        <begin position="31"/>
        <end position="49"/>
    </location>
</feature>
<organism evidence="2 3">
    <name type="scientific">Cytobacillus mangrovibacter</name>
    <dbReference type="NCBI Taxonomy" id="3299024"/>
    <lineage>
        <taxon>Bacteria</taxon>
        <taxon>Bacillati</taxon>
        <taxon>Bacillota</taxon>
        <taxon>Bacilli</taxon>
        <taxon>Bacillales</taxon>
        <taxon>Bacillaceae</taxon>
        <taxon>Cytobacillus</taxon>
    </lineage>
</organism>
<dbReference type="Proteomes" id="UP001601058">
    <property type="component" value="Unassembled WGS sequence"/>
</dbReference>
<proteinExistence type="predicted"/>
<name>A0ABW6K0L4_9BACI</name>
<dbReference type="EMBL" id="JBIACJ010000006">
    <property type="protein sequence ID" value="MFE8697147.1"/>
    <property type="molecule type" value="Genomic_DNA"/>
</dbReference>
<evidence type="ECO:0000313" key="3">
    <source>
        <dbReference type="Proteomes" id="UP001601058"/>
    </source>
</evidence>
<reference evidence="2 3" key="1">
    <citation type="submission" date="2024-08" db="EMBL/GenBank/DDBJ databases">
        <title>Two novel Cytobacillus novel species.</title>
        <authorList>
            <person name="Liu G."/>
        </authorList>
    </citation>
    <scope>NUCLEOTIDE SEQUENCE [LARGE SCALE GENOMIC DNA]</scope>
    <source>
        <strain evidence="2 3">FJAT-53684</strain>
    </source>
</reference>
<sequence>MKIILILLATAVVIFLEKTNITNKWDRREKIVFFISLFIGTSITAAWALQVNLINPMEILTELYHPISEPFISYMNQFK</sequence>
<accession>A0ABW6K0L4</accession>
<dbReference type="RefSeq" id="WP_389219922.1">
    <property type="nucleotide sequence ID" value="NZ_JBIACJ010000006.1"/>
</dbReference>
<keyword evidence="1" id="KW-1133">Transmembrane helix</keyword>
<evidence type="ECO:0000256" key="1">
    <source>
        <dbReference type="SAM" id="Phobius"/>
    </source>
</evidence>
<protein>
    <submittedName>
        <fullName evidence="2">Uncharacterized protein</fullName>
    </submittedName>
</protein>
<keyword evidence="1" id="KW-0472">Membrane</keyword>
<keyword evidence="3" id="KW-1185">Reference proteome</keyword>